<dbReference type="SUPFAM" id="SSF51182">
    <property type="entry name" value="RmlC-like cupins"/>
    <property type="match status" value="1"/>
</dbReference>
<feature type="domain" description="Cupin type-2" evidence="2">
    <location>
        <begin position="55"/>
        <end position="123"/>
    </location>
</feature>
<dbReference type="InterPro" id="IPR011051">
    <property type="entry name" value="RmlC_Cupin_sf"/>
</dbReference>
<dbReference type="Gene3D" id="2.60.120.10">
    <property type="entry name" value="Jelly Rolls"/>
    <property type="match status" value="1"/>
</dbReference>
<evidence type="ECO:0000313" key="3">
    <source>
        <dbReference type="EMBL" id="AHD03211.1"/>
    </source>
</evidence>
<dbReference type="EMBL" id="CP006773">
    <property type="protein sequence ID" value="AHD03211.1"/>
    <property type="molecule type" value="Genomic_DNA"/>
</dbReference>
<dbReference type="Pfam" id="PF07883">
    <property type="entry name" value="Cupin_2"/>
    <property type="match status" value="1"/>
</dbReference>
<dbReference type="InterPro" id="IPR013096">
    <property type="entry name" value="Cupin_2"/>
</dbReference>
<dbReference type="PANTHER" id="PTHR35848">
    <property type="entry name" value="OXALATE-BINDING PROTEIN"/>
    <property type="match status" value="1"/>
</dbReference>
<reference evidence="3 4" key="1">
    <citation type="submission" date="2013-09" db="EMBL/GenBank/DDBJ databases">
        <authorList>
            <consortium name="DOE Joint Genome Institute"/>
            <person name="Klenk H.-P."/>
            <person name="Huntemann M."/>
            <person name="Han J."/>
            <person name="Chen A."/>
            <person name="Kyrpides N."/>
            <person name="Mavromatis K."/>
            <person name="Markowitz V."/>
            <person name="Palaniappan K."/>
            <person name="Ivanova N."/>
            <person name="Schaumberg A."/>
            <person name="Pati A."/>
            <person name="Liolios K."/>
            <person name="Nordberg H.P."/>
            <person name="Cantor M.N."/>
            <person name="Hua S.X."/>
            <person name="Woyke T."/>
        </authorList>
    </citation>
    <scope>NUCLEOTIDE SEQUENCE [LARGE SCALE GENOMIC DNA]</scope>
    <source>
        <strain evidence="3 4">DSM 14336</strain>
    </source>
</reference>
<evidence type="ECO:0000256" key="1">
    <source>
        <dbReference type="ARBA" id="ARBA00022723"/>
    </source>
</evidence>
<dbReference type="HOGENOM" id="CLU_135029_0_0_5"/>
<proteinExistence type="predicted"/>
<gene>
    <name evidence="3" type="ORF">METH_16850</name>
</gene>
<dbReference type="KEGG" id="lmd:METH_16850"/>
<dbReference type="RefSeq" id="WP_024091548.1">
    <property type="nucleotide sequence ID" value="NC_023135.1"/>
</dbReference>
<dbReference type="GO" id="GO:0046872">
    <property type="term" value="F:metal ion binding"/>
    <property type="evidence" value="ECO:0007669"/>
    <property type="project" value="UniProtKB-KW"/>
</dbReference>
<protein>
    <recommendedName>
        <fullName evidence="2">Cupin type-2 domain-containing protein</fullName>
    </recommendedName>
</protein>
<name>V9VWS0_9RHOB</name>
<dbReference type="PATRIC" id="fig|999552.6.peg.3357"/>
<dbReference type="STRING" id="999552.METH_16850"/>
<dbReference type="InterPro" id="IPR014710">
    <property type="entry name" value="RmlC-like_jellyroll"/>
</dbReference>
<evidence type="ECO:0000259" key="2">
    <source>
        <dbReference type="Pfam" id="PF07883"/>
    </source>
</evidence>
<organism evidence="3 4">
    <name type="scientific">Leisingera methylohalidivorans DSM 14336</name>
    <dbReference type="NCBI Taxonomy" id="999552"/>
    <lineage>
        <taxon>Bacteria</taxon>
        <taxon>Pseudomonadati</taxon>
        <taxon>Pseudomonadota</taxon>
        <taxon>Alphaproteobacteria</taxon>
        <taxon>Rhodobacterales</taxon>
        <taxon>Roseobacteraceae</taxon>
        <taxon>Leisingera</taxon>
    </lineage>
</organism>
<dbReference type="AlphaFoldDB" id="V9VWS0"/>
<evidence type="ECO:0000313" key="4">
    <source>
        <dbReference type="Proteomes" id="UP000018780"/>
    </source>
</evidence>
<accession>V9VWS0</accession>
<sequence>MFALKDRDTFDIETLVRRGETAVTTREYNADLRRLLPWPGRANSKRPLTEFGAILVTIRPQEDVDAHRHDEEECFIVTVGRASLEIEGQTTQLSAGDVVYIPRFWMHQLRNPNAEPFVFVDLYWDDKGRSFETFSATELEEAM</sequence>
<dbReference type="PANTHER" id="PTHR35848:SF6">
    <property type="entry name" value="CUPIN TYPE-2 DOMAIN-CONTAINING PROTEIN"/>
    <property type="match status" value="1"/>
</dbReference>
<keyword evidence="1" id="KW-0479">Metal-binding</keyword>
<dbReference type="InterPro" id="IPR051610">
    <property type="entry name" value="GPI/OXD"/>
</dbReference>
<dbReference type="Proteomes" id="UP000018780">
    <property type="component" value="Chromosome"/>
</dbReference>
<keyword evidence="4" id="KW-1185">Reference proteome</keyword>